<comment type="caution">
    <text evidence="2">The sequence shown here is derived from an EMBL/GenBank/DDBJ whole genome shotgun (WGS) entry which is preliminary data.</text>
</comment>
<dbReference type="InterPro" id="IPR050483">
    <property type="entry name" value="CoA-transferase_III_domain"/>
</dbReference>
<dbReference type="InterPro" id="IPR023606">
    <property type="entry name" value="CoA-Trfase_III_dom_1_sf"/>
</dbReference>
<name>A0A3N2D994_9MICO</name>
<dbReference type="InterPro" id="IPR003673">
    <property type="entry name" value="CoA-Trfase_fam_III"/>
</dbReference>
<dbReference type="GO" id="GO:0008410">
    <property type="term" value="F:CoA-transferase activity"/>
    <property type="evidence" value="ECO:0007669"/>
    <property type="project" value="TreeGrafter"/>
</dbReference>
<evidence type="ECO:0000256" key="1">
    <source>
        <dbReference type="ARBA" id="ARBA00022679"/>
    </source>
</evidence>
<dbReference type="OrthoDB" id="9797653at2"/>
<accession>A0A3N2D994</accession>
<protein>
    <submittedName>
        <fullName evidence="2">Crotonobetainyl-CoA:carnitine CoA-transferase CaiB-like acyl-CoA transferase</fullName>
    </submittedName>
</protein>
<evidence type="ECO:0000313" key="3">
    <source>
        <dbReference type="Proteomes" id="UP000275356"/>
    </source>
</evidence>
<dbReference type="Proteomes" id="UP000275356">
    <property type="component" value="Unassembled WGS sequence"/>
</dbReference>
<dbReference type="PANTHER" id="PTHR48207:SF4">
    <property type="entry name" value="BLL6097 PROTEIN"/>
    <property type="match status" value="1"/>
</dbReference>
<reference evidence="2 3" key="1">
    <citation type="submission" date="2018-11" db="EMBL/GenBank/DDBJ databases">
        <title>Sequencing the genomes of 1000 actinobacteria strains.</title>
        <authorList>
            <person name="Klenk H.-P."/>
        </authorList>
    </citation>
    <scope>NUCLEOTIDE SEQUENCE [LARGE SCALE GENOMIC DNA]</scope>
    <source>
        <strain evidence="2 3">DSM 13521</strain>
    </source>
</reference>
<dbReference type="Pfam" id="PF02515">
    <property type="entry name" value="CoA_transf_3"/>
    <property type="match status" value="1"/>
</dbReference>
<dbReference type="Gene3D" id="3.40.50.10540">
    <property type="entry name" value="Crotonobetainyl-coa:carnitine coa-transferase, domain 1"/>
    <property type="match status" value="1"/>
</dbReference>
<evidence type="ECO:0000313" key="2">
    <source>
        <dbReference type="EMBL" id="ROR96367.1"/>
    </source>
</evidence>
<keyword evidence="3" id="KW-1185">Reference proteome</keyword>
<gene>
    <name evidence="2" type="ORF">EDD28_0950</name>
</gene>
<dbReference type="Gene3D" id="3.30.1540.10">
    <property type="entry name" value="formyl-coa transferase, domain 3"/>
    <property type="match status" value="1"/>
</dbReference>
<dbReference type="SUPFAM" id="SSF89796">
    <property type="entry name" value="CoA-transferase family III (CaiB/BaiF)"/>
    <property type="match status" value="1"/>
</dbReference>
<proteinExistence type="predicted"/>
<keyword evidence="1 2" id="KW-0808">Transferase</keyword>
<dbReference type="EMBL" id="RKHQ01000001">
    <property type="protein sequence ID" value="ROR96367.1"/>
    <property type="molecule type" value="Genomic_DNA"/>
</dbReference>
<dbReference type="AlphaFoldDB" id="A0A3N2D994"/>
<dbReference type="RefSeq" id="WP_123738556.1">
    <property type="nucleotide sequence ID" value="NZ_RKHQ01000001.1"/>
</dbReference>
<dbReference type="PANTHER" id="PTHR48207">
    <property type="entry name" value="SUCCINATE--HYDROXYMETHYLGLUTARATE COA-TRANSFERASE"/>
    <property type="match status" value="1"/>
</dbReference>
<sequence length="399" mass="42539">MLDGIKVVSLTHYLQGPSCVQYLADLGADVVKVEKVGGAYERHWSGAESYLGDESVFYLLAGRNQRSIELDLRDPRGAEVLWRLVEECDVLVQNFRPGALERLGFSYEAVAARNPSIVYCALSGYGPRGPLAGEPGQDLLIQSISGLLDLTGGADAGPTPVGTAVVDQHGATLGALGILAALVRRARTGQGCRVDANLLSAALNLQLEPLSYHLNGTELYPKSATGLASRFHQAPYGAYETADGWLTISLSAGDALADALELDALRGSTRAEQFRRREEVSDLVGTRLRERTTEHWLAVLPEHGIWCAPVRTYADVVDDPQVRANGAFLDAHLANGEDARLLAHPIAYDGDVPGLRTPPPVSGADTVDVLESLGYPPDVIRDYLASGVAGRSGALPPTP</sequence>
<organism evidence="2 3">
    <name type="scientific">Salana multivorans</name>
    <dbReference type="NCBI Taxonomy" id="120377"/>
    <lineage>
        <taxon>Bacteria</taxon>
        <taxon>Bacillati</taxon>
        <taxon>Actinomycetota</taxon>
        <taxon>Actinomycetes</taxon>
        <taxon>Micrococcales</taxon>
        <taxon>Beutenbergiaceae</taxon>
        <taxon>Salana</taxon>
    </lineage>
</organism>
<dbReference type="InterPro" id="IPR044855">
    <property type="entry name" value="CoA-Trfase_III_dom3_sf"/>
</dbReference>